<dbReference type="AlphaFoldDB" id="A0A0F8WIT5"/>
<reference evidence="1" key="1">
    <citation type="journal article" date="2015" name="Nature">
        <title>Complex archaea that bridge the gap between prokaryotes and eukaryotes.</title>
        <authorList>
            <person name="Spang A."/>
            <person name="Saw J.H."/>
            <person name="Jorgensen S.L."/>
            <person name="Zaremba-Niedzwiedzka K."/>
            <person name="Martijn J."/>
            <person name="Lind A.E."/>
            <person name="van Eijk R."/>
            <person name="Schleper C."/>
            <person name="Guy L."/>
            <person name="Ettema T.J."/>
        </authorList>
    </citation>
    <scope>NUCLEOTIDE SEQUENCE</scope>
</reference>
<proteinExistence type="predicted"/>
<protein>
    <submittedName>
        <fullName evidence="1">Uncharacterized protein</fullName>
    </submittedName>
</protein>
<sequence>MKISQAINELNSVKAKYGDVVLHMEIGEEEECSKCGNSNYASVTGTCRSIGHISVNRESCAYILGDRD</sequence>
<accession>A0A0F8WIT5</accession>
<organism evidence="1">
    <name type="scientific">marine sediment metagenome</name>
    <dbReference type="NCBI Taxonomy" id="412755"/>
    <lineage>
        <taxon>unclassified sequences</taxon>
        <taxon>metagenomes</taxon>
        <taxon>ecological metagenomes</taxon>
    </lineage>
</organism>
<comment type="caution">
    <text evidence="1">The sequence shown here is derived from an EMBL/GenBank/DDBJ whole genome shotgun (WGS) entry which is preliminary data.</text>
</comment>
<dbReference type="EMBL" id="LAZR01064816">
    <property type="protein sequence ID" value="KKK56787.1"/>
    <property type="molecule type" value="Genomic_DNA"/>
</dbReference>
<gene>
    <name evidence="1" type="ORF">LCGC14_3061020</name>
</gene>
<evidence type="ECO:0000313" key="1">
    <source>
        <dbReference type="EMBL" id="KKK56787.1"/>
    </source>
</evidence>
<name>A0A0F8WIT5_9ZZZZ</name>